<dbReference type="GO" id="GO:0000287">
    <property type="term" value="F:magnesium ion binding"/>
    <property type="evidence" value="ECO:0007669"/>
    <property type="project" value="TreeGrafter"/>
</dbReference>
<gene>
    <name evidence="1" type="ORF">FYJ51_02950</name>
</gene>
<dbReference type="InterPro" id="IPR006379">
    <property type="entry name" value="HAD-SF_hydro_IIB"/>
</dbReference>
<dbReference type="Gene3D" id="3.30.1240.10">
    <property type="match status" value="1"/>
</dbReference>
<dbReference type="Gene3D" id="3.40.50.1000">
    <property type="entry name" value="HAD superfamily/HAD-like"/>
    <property type="match status" value="1"/>
</dbReference>
<dbReference type="PROSITE" id="PS01229">
    <property type="entry name" value="COF_2"/>
    <property type="match status" value="1"/>
</dbReference>
<dbReference type="SFLD" id="SFLDG01140">
    <property type="entry name" value="C2.B:_Phosphomannomutase_and_P"/>
    <property type="match status" value="1"/>
</dbReference>
<dbReference type="AlphaFoldDB" id="A0A7X2TFK7"/>
<dbReference type="NCBIfam" id="TIGR00099">
    <property type="entry name" value="Cof-subfamily"/>
    <property type="match status" value="1"/>
</dbReference>
<sequence length="278" mass="30865">MKKLIFLDIDGTLFSHKTFSVPASAIEACREAKENGHLLFLSSGRSPVLTKVFREMDFISGQICQDGAYAEAEGKIIFEHPMEEGDAVYLMDLAERTRACVTIRGVSEYFSDEAGIADYHVRFNENMKRGRDPKTFPAEPLLFREYYHGQAIYKADAFFREDTDREQFINGVKDRFNWMGMLSESDNSGMGGEIASAGISKATSIRMISEYYHVPMADTIAFGDSANDKEMLKAAGISVAMGNGAVIAKEAANFVTDDIDEDGIANAFRKLGLIDQCF</sequence>
<dbReference type="GO" id="GO:0005829">
    <property type="term" value="C:cytosol"/>
    <property type="evidence" value="ECO:0007669"/>
    <property type="project" value="TreeGrafter"/>
</dbReference>
<evidence type="ECO:0000313" key="2">
    <source>
        <dbReference type="Proteomes" id="UP000461880"/>
    </source>
</evidence>
<protein>
    <submittedName>
        <fullName evidence="1">HAD family hydrolase</fullName>
    </submittedName>
</protein>
<dbReference type="EMBL" id="VUMN01000004">
    <property type="protein sequence ID" value="MSS57858.1"/>
    <property type="molecule type" value="Genomic_DNA"/>
</dbReference>
<dbReference type="Pfam" id="PF08282">
    <property type="entry name" value="Hydrolase_3"/>
    <property type="match status" value="1"/>
</dbReference>
<dbReference type="InterPro" id="IPR036412">
    <property type="entry name" value="HAD-like_sf"/>
</dbReference>
<dbReference type="GO" id="GO:0016791">
    <property type="term" value="F:phosphatase activity"/>
    <property type="evidence" value="ECO:0007669"/>
    <property type="project" value="UniProtKB-ARBA"/>
</dbReference>
<dbReference type="SFLD" id="SFLDS00003">
    <property type="entry name" value="Haloacid_Dehalogenase"/>
    <property type="match status" value="1"/>
</dbReference>
<comment type="caution">
    <text evidence="1">The sequence shown here is derived from an EMBL/GenBank/DDBJ whole genome shotgun (WGS) entry which is preliminary data.</text>
</comment>
<keyword evidence="1" id="KW-0378">Hydrolase</keyword>
<dbReference type="InterPro" id="IPR023214">
    <property type="entry name" value="HAD_sf"/>
</dbReference>
<dbReference type="InterPro" id="IPR000150">
    <property type="entry name" value="Cof"/>
</dbReference>
<dbReference type="PANTHER" id="PTHR10000:SF25">
    <property type="entry name" value="PHOSPHATASE YKRA-RELATED"/>
    <property type="match status" value="1"/>
</dbReference>
<name>A0A7X2TFK7_9FIRM</name>
<dbReference type="NCBIfam" id="TIGR01484">
    <property type="entry name" value="HAD-SF-IIB"/>
    <property type="match status" value="1"/>
</dbReference>
<dbReference type="Proteomes" id="UP000461880">
    <property type="component" value="Unassembled WGS sequence"/>
</dbReference>
<evidence type="ECO:0000313" key="1">
    <source>
        <dbReference type="EMBL" id="MSS57858.1"/>
    </source>
</evidence>
<dbReference type="SUPFAM" id="SSF56784">
    <property type="entry name" value="HAD-like"/>
    <property type="match status" value="1"/>
</dbReference>
<proteinExistence type="predicted"/>
<reference evidence="1 2" key="1">
    <citation type="submission" date="2019-08" db="EMBL/GenBank/DDBJ databases">
        <title>In-depth cultivation of the pig gut microbiome towards novel bacterial diversity and tailored functional studies.</title>
        <authorList>
            <person name="Wylensek D."/>
            <person name="Hitch T.C.A."/>
            <person name="Clavel T."/>
        </authorList>
    </citation>
    <scope>NUCLEOTIDE SEQUENCE [LARGE SCALE GENOMIC DNA]</scope>
    <source>
        <strain evidence="1 2">Oil+RF-744-GAM-WT-6</strain>
    </source>
</reference>
<keyword evidence="2" id="KW-1185">Reference proteome</keyword>
<dbReference type="PANTHER" id="PTHR10000">
    <property type="entry name" value="PHOSPHOSERINE PHOSPHATASE"/>
    <property type="match status" value="1"/>
</dbReference>
<accession>A0A7X2TFK7</accession>
<organism evidence="1 2">
    <name type="scientific">Stecheria intestinalis</name>
    <dbReference type="NCBI Taxonomy" id="2606630"/>
    <lineage>
        <taxon>Bacteria</taxon>
        <taxon>Bacillati</taxon>
        <taxon>Bacillota</taxon>
        <taxon>Erysipelotrichia</taxon>
        <taxon>Erysipelotrichales</taxon>
        <taxon>Erysipelotrichaceae</taxon>
        <taxon>Stecheria</taxon>
    </lineage>
</organism>
<dbReference type="RefSeq" id="WP_154503027.1">
    <property type="nucleotide sequence ID" value="NZ_VUMN01000004.1"/>
</dbReference>